<organism evidence="1 2">
    <name type="scientific">Eiseniibacteriota bacterium</name>
    <dbReference type="NCBI Taxonomy" id="2212470"/>
    <lineage>
        <taxon>Bacteria</taxon>
        <taxon>Candidatus Eiseniibacteriota</taxon>
    </lineage>
</organism>
<gene>
    <name evidence="1" type="ORF">HZA61_13245</name>
</gene>
<evidence type="ECO:0000313" key="1">
    <source>
        <dbReference type="EMBL" id="MBI5170448.1"/>
    </source>
</evidence>
<protein>
    <recommendedName>
        <fullName evidence="3">Nucleotidyltransferase family protein</fullName>
    </recommendedName>
</protein>
<dbReference type="Gene3D" id="3.30.460.40">
    <property type="match status" value="1"/>
</dbReference>
<dbReference type="AlphaFoldDB" id="A0A933SEV8"/>
<evidence type="ECO:0008006" key="3">
    <source>
        <dbReference type="Google" id="ProtNLM"/>
    </source>
</evidence>
<sequence>MIAHPPLAPLTAALARLREAGIPHALGASGLCASLGLVDTVNDWDVTCEADLDTLAALFADQPHERFGNSGCHADHKLNLEGGGIELIARFAFFVESGVVRIPTIVTGEWNGVPVGSPEAWASAYWLMGALEDSERRRARAELLFGHLERAGADGATVRVLMAQPLPAALAARLEALPSRSR</sequence>
<evidence type="ECO:0000313" key="2">
    <source>
        <dbReference type="Proteomes" id="UP000696931"/>
    </source>
</evidence>
<reference evidence="1" key="1">
    <citation type="submission" date="2020-07" db="EMBL/GenBank/DDBJ databases">
        <title>Huge and variable diversity of episymbiotic CPR bacteria and DPANN archaea in groundwater ecosystems.</title>
        <authorList>
            <person name="He C.Y."/>
            <person name="Keren R."/>
            <person name="Whittaker M."/>
            <person name="Farag I.F."/>
            <person name="Doudna J."/>
            <person name="Cate J.H.D."/>
            <person name="Banfield J.F."/>
        </authorList>
    </citation>
    <scope>NUCLEOTIDE SEQUENCE</scope>
    <source>
        <strain evidence="1">NC_groundwater_1813_Pr3_B-0.1um_71_17</strain>
    </source>
</reference>
<dbReference type="InterPro" id="IPR043519">
    <property type="entry name" value="NT_sf"/>
</dbReference>
<dbReference type="Proteomes" id="UP000696931">
    <property type="component" value="Unassembled WGS sequence"/>
</dbReference>
<dbReference type="SUPFAM" id="SSF81301">
    <property type="entry name" value="Nucleotidyltransferase"/>
    <property type="match status" value="1"/>
</dbReference>
<proteinExistence type="predicted"/>
<comment type="caution">
    <text evidence="1">The sequence shown here is derived from an EMBL/GenBank/DDBJ whole genome shotgun (WGS) entry which is preliminary data.</text>
</comment>
<name>A0A933SEV8_UNCEI</name>
<dbReference type="EMBL" id="JACRIW010000093">
    <property type="protein sequence ID" value="MBI5170448.1"/>
    <property type="molecule type" value="Genomic_DNA"/>
</dbReference>
<accession>A0A933SEV8</accession>